<sequence>MWSPQGWDLSLRRNLNDWEVCRLVEFFKRLESFQGLKEGEDCLWWTEHNKGRYKVSSGYKLRQLGICSYIAKSLINCGRFSSISEAFNGQCLARLLTLSQVGRKQELRQRTEVIGGQFQHASGGPFGEKGMLEALRIEADPYK</sequence>
<protein>
    <submittedName>
        <fullName evidence="1">Uncharacterized protein</fullName>
    </submittedName>
</protein>
<proteinExistence type="predicted"/>
<dbReference type="EMBL" id="CP133622">
    <property type="protein sequence ID" value="WMV55733.1"/>
    <property type="molecule type" value="Genomic_DNA"/>
</dbReference>
<evidence type="ECO:0000313" key="1">
    <source>
        <dbReference type="EMBL" id="WMV55733.1"/>
    </source>
</evidence>
<accession>A0AAF0UZ49</accession>
<dbReference type="AlphaFoldDB" id="A0AAF0UZ49"/>
<keyword evidence="2" id="KW-1185">Reference proteome</keyword>
<name>A0AAF0UZ49_SOLVR</name>
<reference evidence="1" key="1">
    <citation type="submission" date="2023-08" db="EMBL/GenBank/DDBJ databases">
        <title>A de novo genome assembly of Solanum verrucosum Schlechtendal, a Mexican diploid species geographically isolated from the other diploid A-genome species in potato relatives.</title>
        <authorList>
            <person name="Hosaka K."/>
        </authorList>
    </citation>
    <scope>NUCLEOTIDE SEQUENCE</scope>
    <source>
        <tissue evidence="1">Young leaves</tissue>
    </source>
</reference>
<evidence type="ECO:0000313" key="2">
    <source>
        <dbReference type="Proteomes" id="UP001234989"/>
    </source>
</evidence>
<gene>
    <name evidence="1" type="ORF">MTR67_049118</name>
</gene>
<organism evidence="1 2">
    <name type="scientific">Solanum verrucosum</name>
    <dbReference type="NCBI Taxonomy" id="315347"/>
    <lineage>
        <taxon>Eukaryota</taxon>
        <taxon>Viridiplantae</taxon>
        <taxon>Streptophyta</taxon>
        <taxon>Embryophyta</taxon>
        <taxon>Tracheophyta</taxon>
        <taxon>Spermatophyta</taxon>
        <taxon>Magnoliopsida</taxon>
        <taxon>eudicotyledons</taxon>
        <taxon>Gunneridae</taxon>
        <taxon>Pentapetalae</taxon>
        <taxon>asterids</taxon>
        <taxon>lamiids</taxon>
        <taxon>Solanales</taxon>
        <taxon>Solanaceae</taxon>
        <taxon>Solanoideae</taxon>
        <taxon>Solaneae</taxon>
        <taxon>Solanum</taxon>
    </lineage>
</organism>
<dbReference type="Proteomes" id="UP001234989">
    <property type="component" value="Chromosome 11"/>
</dbReference>